<evidence type="ECO:0000259" key="2">
    <source>
        <dbReference type="Pfam" id="PF06985"/>
    </source>
</evidence>
<evidence type="ECO:0000256" key="1">
    <source>
        <dbReference type="SAM" id="MobiDB-lite"/>
    </source>
</evidence>
<organism evidence="3 4">
    <name type="scientific">Dendryphion nanum</name>
    <dbReference type="NCBI Taxonomy" id="256645"/>
    <lineage>
        <taxon>Eukaryota</taxon>
        <taxon>Fungi</taxon>
        <taxon>Dikarya</taxon>
        <taxon>Ascomycota</taxon>
        <taxon>Pezizomycotina</taxon>
        <taxon>Dothideomycetes</taxon>
        <taxon>Pleosporomycetidae</taxon>
        <taxon>Pleosporales</taxon>
        <taxon>Torulaceae</taxon>
        <taxon>Dendryphion</taxon>
    </lineage>
</organism>
<dbReference type="PANTHER" id="PTHR33112">
    <property type="entry name" value="DOMAIN PROTEIN, PUTATIVE-RELATED"/>
    <property type="match status" value="1"/>
</dbReference>
<feature type="compositionally biased region" description="Polar residues" evidence="1">
    <location>
        <begin position="15"/>
        <end position="24"/>
    </location>
</feature>
<name>A0A9P9IMB5_9PLEO</name>
<proteinExistence type="predicted"/>
<dbReference type="PANTHER" id="PTHR33112:SF9">
    <property type="entry name" value="HETEROKARYON INCOMPATIBILITY DOMAIN-CONTAINING PROTEIN"/>
    <property type="match status" value="1"/>
</dbReference>
<sequence>MPLPKSLRTAKRTAGGSSAQSQRTKCPRCHNLDPRGHRNSTYQAESAKESLASLSLVIDALSLSRNQVSSSSKPDCRFCMVLVQALDAFFQGWRTFRGRVLLDIQEKSRIRVGIDTERWKNEQIEIFTGSAPQSALPSLGSVLRIRGNAGSDDTFDFARNCIKDCLTNPIHTACRETARGPVIIPKRLIDVGRSSTPIHLVDTQGRRAVQYAALSHCWGKSLVLTVTKANWQTFASHIPFESLPPLFQDAVIITRQLGLCYLWIDSLCIIQDSKRDWETESAKMGGIYEGSYVTICATNSRESNERCLVDREKPVKIAFQKTNGKECILGARRILEHHPITNEQQPARLVGPLTSRAWTLQEHVLSTRVLHYTATELLFECKTSYRCECFAPKKIYPTTPALIPKAIAKKQSNHRAIWDAWQNIVTEYSKRNLTVAADRLPAISGIANKIALATGSSYIAGIWKKNLVSDLVWSSSSGHAPGYALDAYRAPTFSWASLDVPVTYYDTDDEERASLKSSIVLLSSSISPTGLNPLGTVADASIKVRGPCLSATLSSIKKEDIWEYTLLLKGTSAIRISHDCLLTEADHTSDPNSSEKTVRRASPESTLAEFKAPVLCLTVARYDSWISGLVLGSSDRTRGAWERLGTFSAGSEGFVRASEKEILVV</sequence>
<dbReference type="Proteomes" id="UP000700596">
    <property type="component" value="Unassembled WGS sequence"/>
</dbReference>
<evidence type="ECO:0000313" key="3">
    <source>
        <dbReference type="EMBL" id="KAH7125641.1"/>
    </source>
</evidence>
<feature type="domain" description="Heterokaryon incompatibility" evidence="2">
    <location>
        <begin position="211"/>
        <end position="362"/>
    </location>
</feature>
<evidence type="ECO:0000313" key="4">
    <source>
        <dbReference type="Proteomes" id="UP000700596"/>
    </source>
</evidence>
<dbReference type="OrthoDB" id="5125733at2759"/>
<dbReference type="InterPro" id="IPR010730">
    <property type="entry name" value="HET"/>
</dbReference>
<gene>
    <name evidence="3" type="ORF">B0J11DRAFT_311319</name>
</gene>
<protein>
    <submittedName>
        <fullName evidence="3">Heterokaryon incompatibility protein-domain-containing protein</fullName>
    </submittedName>
</protein>
<dbReference type="Pfam" id="PF06985">
    <property type="entry name" value="HET"/>
    <property type="match status" value="1"/>
</dbReference>
<comment type="caution">
    <text evidence="3">The sequence shown here is derived from an EMBL/GenBank/DDBJ whole genome shotgun (WGS) entry which is preliminary data.</text>
</comment>
<dbReference type="EMBL" id="JAGMWT010000007">
    <property type="protein sequence ID" value="KAH7125641.1"/>
    <property type="molecule type" value="Genomic_DNA"/>
</dbReference>
<dbReference type="AlphaFoldDB" id="A0A9P9IMB5"/>
<accession>A0A9P9IMB5</accession>
<feature type="region of interest" description="Disordered" evidence="1">
    <location>
        <begin position="1"/>
        <end position="39"/>
    </location>
</feature>
<keyword evidence="4" id="KW-1185">Reference proteome</keyword>
<reference evidence="3" key="1">
    <citation type="journal article" date="2021" name="Nat. Commun.">
        <title>Genetic determinants of endophytism in the Arabidopsis root mycobiome.</title>
        <authorList>
            <person name="Mesny F."/>
            <person name="Miyauchi S."/>
            <person name="Thiergart T."/>
            <person name="Pickel B."/>
            <person name="Atanasova L."/>
            <person name="Karlsson M."/>
            <person name="Huettel B."/>
            <person name="Barry K.W."/>
            <person name="Haridas S."/>
            <person name="Chen C."/>
            <person name="Bauer D."/>
            <person name="Andreopoulos W."/>
            <person name="Pangilinan J."/>
            <person name="LaButti K."/>
            <person name="Riley R."/>
            <person name="Lipzen A."/>
            <person name="Clum A."/>
            <person name="Drula E."/>
            <person name="Henrissat B."/>
            <person name="Kohler A."/>
            <person name="Grigoriev I.V."/>
            <person name="Martin F.M."/>
            <person name="Hacquard S."/>
        </authorList>
    </citation>
    <scope>NUCLEOTIDE SEQUENCE</scope>
    <source>
        <strain evidence="3">MPI-CAGE-CH-0243</strain>
    </source>
</reference>